<reference evidence="1 2" key="1">
    <citation type="submission" date="2015-08" db="EMBL/GenBank/DDBJ databases">
        <title>Next Generation Sequencing and Analysis of the Genome of Puccinia sorghi L Schw, the Causal Agent of Maize Common Rust.</title>
        <authorList>
            <person name="Rochi L."/>
            <person name="Burguener G."/>
            <person name="Darino M."/>
            <person name="Turjanski A."/>
            <person name="Kreff E."/>
            <person name="Dieguez M.J."/>
            <person name="Sacco F."/>
        </authorList>
    </citation>
    <scope>NUCLEOTIDE SEQUENCE [LARGE SCALE GENOMIC DNA]</scope>
    <source>
        <strain evidence="1 2">RO10H11247</strain>
    </source>
</reference>
<comment type="caution">
    <text evidence="1">The sequence shown here is derived from an EMBL/GenBank/DDBJ whole genome shotgun (WGS) entry which is preliminary data.</text>
</comment>
<organism evidence="1 2">
    <name type="scientific">Puccinia sorghi</name>
    <dbReference type="NCBI Taxonomy" id="27349"/>
    <lineage>
        <taxon>Eukaryota</taxon>
        <taxon>Fungi</taxon>
        <taxon>Dikarya</taxon>
        <taxon>Basidiomycota</taxon>
        <taxon>Pucciniomycotina</taxon>
        <taxon>Pucciniomycetes</taxon>
        <taxon>Pucciniales</taxon>
        <taxon>Pucciniaceae</taxon>
        <taxon>Puccinia</taxon>
    </lineage>
</organism>
<dbReference type="Proteomes" id="UP000037035">
    <property type="component" value="Unassembled WGS sequence"/>
</dbReference>
<evidence type="ECO:0000313" key="2">
    <source>
        <dbReference type="Proteomes" id="UP000037035"/>
    </source>
</evidence>
<keyword evidence="2" id="KW-1185">Reference proteome</keyword>
<accession>A0A0L6VG19</accession>
<sequence>MSPYLQLSLSMENPLAVPLLALKKDHRRLPAGDIGAPYQRLWLHFDPNLLYCYDFALEDVIENLSGICDSFLMNFLFNQHCNLSHSKHAESDSGHAFKNNLRVNRLDQILLLIYRVESLRILTPRVQSSQSLIQSIINNLVLDPNHHLFLQMPHIVLTRIFSTRFFKYLIPPILCAPHSKVSSPSKLHQLVSQTNTLLKLALLTLLYHYGGLLGLPMVVHTYSRSKFRNAIRIPLHVLLPCAHFLLLFLEDRLAKNRELNQALPVHSLPHLDSVSVQLLENLQDISQIVHRIKCRFGPFGESMVIYYEYLIIIRMLSQHAARHLKLLQAKVKPLLVTSHWVGRLILWQQRSVHASK</sequence>
<dbReference type="OrthoDB" id="26681at2759"/>
<dbReference type="AlphaFoldDB" id="A0A0L6VG19"/>
<protein>
    <submittedName>
        <fullName evidence="1">Uncharacterized protein</fullName>
    </submittedName>
</protein>
<dbReference type="EMBL" id="LAVV01006525">
    <property type="protein sequence ID" value="KNZ59492.1"/>
    <property type="molecule type" value="Genomic_DNA"/>
</dbReference>
<proteinExistence type="predicted"/>
<dbReference type="VEuPathDB" id="FungiDB:VP01_1719g1"/>
<evidence type="ECO:0000313" key="1">
    <source>
        <dbReference type="EMBL" id="KNZ59492.1"/>
    </source>
</evidence>
<gene>
    <name evidence="1" type="ORF">VP01_1719g1</name>
</gene>
<name>A0A0L6VG19_9BASI</name>